<dbReference type="AlphaFoldDB" id="E1YAC8"/>
<organism evidence="1">
    <name type="scientific">uncultured Desulfobacterium sp</name>
    <dbReference type="NCBI Taxonomy" id="201089"/>
    <lineage>
        <taxon>Bacteria</taxon>
        <taxon>Pseudomonadati</taxon>
        <taxon>Thermodesulfobacteriota</taxon>
        <taxon>Desulfobacteria</taxon>
        <taxon>Desulfobacterales</taxon>
        <taxon>Desulfobacteriaceae</taxon>
        <taxon>Desulfobacterium</taxon>
        <taxon>environmental samples</taxon>
    </lineage>
</organism>
<accession>E1YAC8</accession>
<proteinExistence type="predicted"/>
<gene>
    <name evidence="1" type="ORF">N47_H23440</name>
</gene>
<name>E1YAC8_9BACT</name>
<reference evidence="1" key="1">
    <citation type="journal article" date="2011" name="Environ. Microbiol.">
        <title>Genomic insights into the metabolic potential of the polycyclic aromatic hydrocarbon degrading sulfate-reducing Deltaproteobacterium N47.</title>
        <authorList>
            <person name="Bergmann F."/>
            <person name="Selesi D."/>
            <person name="Weinmaier T."/>
            <person name="Tischler P."/>
            <person name="Rattei T."/>
            <person name="Meckenstock R.U."/>
        </authorList>
    </citation>
    <scope>NUCLEOTIDE SEQUENCE</scope>
</reference>
<evidence type="ECO:0000313" key="1">
    <source>
        <dbReference type="EMBL" id="CBX27522.1"/>
    </source>
</evidence>
<protein>
    <submittedName>
        <fullName evidence="1">Uncharacterized protein</fullName>
    </submittedName>
</protein>
<sequence length="69" mass="7919">MFTEREKEILTKLASKESMYISDITNDPNEIENIKKKLKLGSVEYMGTHIKLTQVGRDCFGEILKIQNG</sequence>
<dbReference type="EMBL" id="FR695866">
    <property type="protein sequence ID" value="CBX27522.1"/>
    <property type="molecule type" value="Genomic_DNA"/>
</dbReference>